<keyword evidence="6" id="KW-0812">Transmembrane</keyword>
<feature type="transmembrane region" description="Helical" evidence="6">
    <location>
        <begin position="327"/>
        <end position="352"/>
    </location>
</feature>
<feature type="domain" description="RRM" evidence="7">
    <location>
        <begin position="175"/>
        <end position="248"/>
    </location>
</feature>
<accession>G7K646</accession>
<dbReference type="SMART" id="SM00360">
    <property type="entry name" value="RRM"/>
    <property type="match status" value="1"/>
</dbReference>
<evidence type="ECO:0000256" key="1">
    <source>
        <dbReference type="ARBA" id="ARBA00022737"/>
    </source>
</evidence>
<dbReference type="FunFam" id="3.30.70.330:FF:000101">
    <property type="entry name" value="Protein MEI2-like 1"/>
    <property type="match status" value="1"/>
</dbReference>
<dbReference type="Pfam" id="PF00076">
    <property type="entry name" value="RRM_1"/>
    <property type="match status" value="1"/>
</dbReference>
<dbReference type="EMBL" id="CM001221">
    <property type="protein sequence ID" value="AES98430.2"/>
    <property type="molecule type" value="Genomic_DNA"/>
</dbReference>
<evidence type="ECO:0000313" key="9">
    <source>
        <dbReference type="EnsemblPlants" id="AES98430"/>
    </source>
</evidence>
<keyword evidence="3" id="KW-0469">Meiosis</keyword>
<dbReference type="PROSITE" id="PS50102">
    <property type="entry name" value="RRM"/>
    <property type="match status" value="1"/>
</dbReference>
<proteinExistence type="predicted"/>
<name>G7K646_MEDTR</name>
<evidence type="ECO:0000313" key="10">
    <source>
        <dbReference type="Proteomes" id="UP000002051"/>
    </source>
</evidence>
<accession>A0A0C3XN43</accession>
<evidence type="ECO:0000256" key="4">
    <source>
        <dbReference type="PROSITE-ProRule" id="PRU00176"/>
    </source>
</evidence>
<evidence type="ECO:0000256" key="6">
    <source>
        <dbReference type="SAM" id="Phobius"/>
    </source>
</evidence>
<reference evidence="8 10" key="2">
    <citation type="journal article" date="2014" name="BMC Genomics">
        <title>An improved genome release (version Mt4.0) for the model legume Medicago truncatula.</title>
        <authorList>
            <person name="Tang H."/>
            <person name="Krishnakumar V."/>
            <person name="Bidwell S."/>
            <person name="Rosen B."/>
            <person name="Chan A."/>
            <person name="Zhou S."/>
            <person name="Gentzbittel L."/>
            <person name="Childs K.L."/>
            <person name="Yandell M."/>
            <person name="Gundlach H."/>
            <person name="Mayer K.F."/>
            <person name="Schwartz D.C."/>
            <person name="Town C.D."/>
        </authorList>
    </citation>
    <scope>GENOME REANNOTATION</scope>
    <source>
        <strain evidence="9 10">cv. Jemalong A17</strain>
    </source>
</reference>
<feature type="region of interest" description="Disordered" evidence="5">
    <location>
        <begin position="34"/>
        <end position="63"/>
    </location>
</feature>
<keyword evidence="2 4" id="KW-0694">RNA-binding</keyword>
<dbReference type="Proteomes" id="UP000002051">
    <property type="component" value="Chromosome 5"/>
</dbReference>
<evidence type="ECO:0000256" key="5">
    <source>
        <dbReference type="SAM" id="MobiDB-lite"/>
    </source>
</evidence>
<keyword evidence="1" id="KW-0677">Repeat</keyword>
<dbReference type="GO" id="GO:0051321">
    <property type="term" value="P:meiotic cell cycle"/>
    <property type="evidence" value="ECO:0007669"/>
    <property type="project" value="UniProtKB-KW"/>
</dbReference>
<dbReference type="AlphaFoldDB" id="G7K646"/>
<dbReference type="GO" id="GO:0003723">
    <property type="term" value="F:RNA binding"/>
    <property type="evidence" value="ECO:0007669"/>
    <property type="project" value="UniProtKB-UniRule"/>
</dbReference>
<dbReference type="InterPro" id="IPR035979">
    <property type="entry name" value="RBD_domain_sf"/>
</dbReference>
<reference evidence="8 10" key="1">
    <citation type="journal article" date="2011" name="Nature">
        <title>The Medicago genome provides insight into the evolution of rhizobial symbioses.</title>
        <authorList>
            <person name="Young N.D."/>
            <person name="Debelle F."/>
            <person name="Oldroyd G.E."/>
            <person name="Geurts R."/>
            <person name="Cannon S.B."/>
            <person name="Udvardi M.K."/>
            <person name="Benedito V.A."/>
            <person name="Mayer K.F."/>
            <person name="Gouzy J."/>
            <person name="Schoof H."/>
            <person name="Van de Peer Y."/>
            <person name="Proost S."/>
            <person name="Cook D.R."/>
            <person name="Meyers B.C."/>
            <person name="Spannagl M."/>
            <person name="Cheung F."/>
            <person name="De Mita S."/>
            <person name="Krishnakumar V."/>
            <person name="Gundlach H."/>
            <person name="Zhou S."/>
            <person name="Mudge J."/>
            <person name="Bharti A.K."/>
            <person name="Murray J.D."/>
            <person name="Naoumkina M.A."/>
            <person name="Rosen B."/>
            <person name="Silverstein K.A."/>
            <person name="Tang H."/>
            <person name="Rombauts S."/>
            <person name="Zhao P.X."/>
            <person name="Zhou P."/>
            <person name="Barbe V."/>
            <person name="Bardou P."/>
            <person name="Bechner M."/>
            <person name="Bellec A."/>
            <person name="Berger A."/>
            <person name="Berges H."/>
            <person name="Bidwell S."/>
            <person name="Bisseling T."/>
            <person name="Choisne N."/>
            <person name="Couloux A."/>
            <person name="Denny R."/>
            <person name="Deshpande S."/>
            <person name="Dai X."/>
            <person name="Doyle J.J."/>
            <person name="Dudez A.M."/>
            <person name="Farmer A.D."/>
            <person name="Fouteau S."/>
            <person name="Franken C."/>
            <person name="Gibelin C."/>
            <person name="Gish J."/>
            <person name="Goldstein S."/>
            <person name="Gonzalez A.J."/>
            <person name="Green P.J."/>
            <person name="Hallab A."/>
            <person name="Hartog M."/>
            <person name="Hua A."/>
            <person name="Humphray S.J."/>
            <person name="Jeong D.H."/>
            <person name="Jing Y."/>
            <person name="Jocker A."/>
            <person name="Kenton S.M."/>
            <person name="Kim D.J."/>
            <person name="Klee K."/>
            <person name="Lai H."/>
            <person name="Lang C."/>
            <person name="Lin S."/>
            <person name="Macmil S.L."/>
            <person name="Magdelenat G."/>
            <person name="Matthews L."/>
            <person name="McCorrison J."/>
            <person name="Monaghan E.L."/>
            <person name="Mun J.H."/>
            <person name="Najar F.Z."/>
            <person name="Nicholson C."/>
            <person name="Noirot C."/>
            <person name="O'Bleness M."/>
            <person name="Paule C.R."/>
            <person name="Poulain J."/>
            <person name="Prion F."/>
            <person name="Qin B."/>
            <person name="Qu C."/>
            <person name="Retzel E.F."/>
            <person name="Riddle C."/>
            <person name="Sallet E."/>
            <person name="Samain S."/>
            <person name="Samson N."/>
            <person name="Sanders I."/>
            <person name="Saurat O."/>
            <person name="Scarpelli C."/>
            <person name="Schiex T."/>
            <person name="Segurens B."/>
            <person name="Severin A.J."/>
            <person name="Sherrier D.J."/>
            <person name="Shi R."/>
            <person name="Sims S."/>
            <person name="Singer S.R."/>
            <person name="Sinharoy S."/>
            <person name="Sterck L."/>
            <person name="Viollet A."/>
            <person name="Wang B.B."/>
            <person name="Wang K."/>
            <person name="Wang M."/>
            <person name="Wang X."/>
            <person name="Warfsmann J."/>
            <person name="Weissenbach J."/>
            <person name="White D.D."/>
            <person name="White J.D."/>
            <person name="Wiley G.B."/>
            <person name="Wincker P."/>
            <person name="Xing Y."/>
            <person name="Yang L."/>
            <person name="Yao Z."/>
            <person name="Ying F."/>
            <person name="Zhai J."/>
            <person name="Zhou L."/>
            <person name="Zuber A."/>
            <person name="Denarie J."/>
            <person name="Dixon R.A."/>
            <person name="May G.D."/>
            <person name="Schwartz D.C."/>
            <person name="Rogers J."/>
            <person name="Quetier F."/>
            <person name="Town C.D."/>
            <person name="Roe B.A."/>
        </authorList>
    </citation>
    <scope>NUCLEOTIDE SEQUENCE [LARGE SCALE GENOMIC DNA]</scope>
    <source>
        <strain evidence="8">A17</strain>
        <strain evidence="9 10">cv. Jemalong A17</strain>
    </source>
</reference>
<reference evidence="9" key="3">
    <citation type="submission" date="2015-04" db="UniProtKB">
        <authorList>
            <consortium name="EnsemblPlants"/>
        </authorList>
    </citation>
    <scope>IDENTIFICATION</scope>
    <source>
        <strain evidence="9">cv. Jemalong A17</strain>
    </source>
</reference>
<evidence type="ECO:0000256" key="2">
    <source>
        <dbReference type="ARBA" id="ARBA00022884"/>
    </source>
</evidence>
<gene>
    <name evidence="8" type="ordered locus">MTR_5g068540</name>
</gene>
<sequence>METNSGQSTAPGFEQAGGQDLSYGVLNVFGGGSPEESLTAKMKAPTDADTSGGGNKNKNKDPLRSNKLVFSGLDCWLDGGSRGHVLDYSKWMGSIITESLHQGHCFFETSTLMLRTLTLYKRCRHRGFVMISYYDIRAACTAMHALQDKTLGARNLDFHFSNPKDNPSQKDINQGTLVVFNLDLSVSNDDLHQICGAYGEVKEIRETPNKRDHKFIEFYDVRAADAALKALNQSDISGHGGGIELLNNANKGGFGQVPIPTNYSNPYVGGPNYPAASGPRTPPPPPPPSNVGYVPNFHRSNDGLTPSYFNMPSSSGTAPRQRGPPGFAIGAGAGAFVQLVLLCLVFISGFYVPSGFGNPSLTIGTDPLF</sequence>
<protein>
    <submittedName>
        <fullName evidence="8">RNA recognition motif</fullName>
    </submittedName>
</protein>
<dbReference type="PANTHER" id="PTHR23189">
    <property type="entry name" value="RNA RECOGNITION MOTIF-CONTAINING"/>
    <property type="match status" value="1"/>
</dbReference>
<dbReference type="EnsemblPlants" id="AES98430">
    <property type="protein sequence ID" value="AES98430"/>
    <property type="gene ID" value="MTR_5g068540"/>
</dbReference>
<keyword evidence="6" id="KW-0472">Membrane</keyword>
<dbReference type="HOGENOM" id="CLU_750928_0_0_1"/>
<dbReference type="Gene3D" id="3.30.70.330">
    <property type="match status" value="1"/>
</dbReference>
<organism evidence="8 10">
    <name type="scientific">Medicago truncatula</name>
    <name type="common">Barrel medic</name>
    <name type="synonym">Medicago tribuloides</name>
    <dbReference type="NCBI Taxonomy" id="3880"/>
    <lineage>
        <taxon>Eukaryota</taxon>
        <taxon>Viridiplantae</taxon>
        <taxon>Streptophyta</taxon>
        <taxon>Embryophyta</taxon>
        <taxon>Tracheophyta</taxon>
        <taxon>Spermatophyta</taxon>
        <taxon>Magnoliopsida</taxon>
        <taxon>eudicotyledons</taxon>
        <taxon>Gunneridae</taxon>
        <taxon>Pentapetalae</taxon>
        <taxon>rosids</taxon>
        <taxon>fabids</taxon>
        <taxon>Fabales</taxon>
        <taxon>Fabaceae</taxon>
        <taxon>Papilionoideae</taxon>
        <taxon>50 kb inversion clade</taxon>
        <taxon>NPAAA clade</taxon>
        <taxon>Hologalegina</taxon>
        <taxon>IRL clade</taxon>
        <taxon>Trifolieae</taxon>
        <taxon>Medicago</taxon>
    </lineage>
</organism>
<keyword evidence="10" id="KW-1185">Reference proteome</keyword>
<dbReference type="InterPro" id="IPR000504">
    <property type="entry name" value="RRM_dom"/>
</dbReference>
<evidence type="ECO:0000313" key="8">
    <source>
        <dbReference type="EMBL" id="AES98430.2"/>
    </source>
</evidence>
<dbReference type="SUPFAM" id="SSF54928">
    <property type="entry name" value="RNA-binding domain, RBD"/>
    <property type="match status" value="1"/>
</dbReference>
<evidence type="ECO:0000259" key="7">
    <source>
        <dbReference type="PROSITE" id="PS50102"/>
    </source>
</evidence>
<evidence type="ECO:0000256" key="3">
    <source>
        <dbReference type="ARBA" id="ARBA00023254"/>
    </source>
</evidence>
<keyword evidence="6" id="KW-1133">Transmembrane helix</keyword>
<dbReference type="InterPro" id="IPR012677">
    <property type="entry name" value="Nucleotide-bd_a/b_plait_sf"/>
</dbReference>